<sequence length="105" mass="11459">MAGGQLGYLRDKHATSASFFNGDPIVDGARPKSININRESSIWCHLKRWHSSALNDSKMQDVSTIQGKSGCEDNANVDNKVLCLGPNEDLTWHVGKAMMSPTVSI</sequence>
<dbReference type="Proteomes" id="UP001314170">
    <property type="component" value="Unassembled WGS sequence"/>
</dbReference>
<gene>
    <name evidence="1" type="ORF">DCAF_LOCUS3364</name>
</gene>
<keyword evidence="2" id="KW-1185">Reference proteome</keyword>
<reference evidence="1 2" key="1">
    <citation type="submission" date="2024-01" db="EMBL/GenBank/DDBJ databases">
        <authorList>
            <person name="Waweru B."/>
        </authorList>
    </citation>
    <scope>NUCLEOTIDE SEQUENCE [LARGE SCALE GENOMIC DNA]</scope>
</reference>
<comment type="caution">
    <text evidence="1">The sequence shown here is derived from an EMBL/GenBank/DDBJ whole genome shotgun (WGS) entry which is preliminary data.</text>
</comment>
<proteinExistence type="predicted"/>
<evidence type="ECO:0000313" key="2">
    <source>
        <dbReference type="Proteomes" id="UP001314170"/>
    </source>
</evidence>
<accession>A0AAV1QV72</accession>
<dbReference type="EMBL" id="CAWUPB010000850">
    <property type="protein sequence ID" value="CAK7325677.1"/>
    <property type="molecule type" value="Genomic_DNA"/>
</dbReference>
<organism evidence="1 2">
    <name type="scientific">Dovyalis caffra</name>
    <dbReference type="NCBI Taxonomy" id="77055"/>
    <lineage>
        <taxon>Eukaryota</taxon>
        <taxon>Viridiplantae</taxon>
        <taxon>Streptophyta</taxon>
        <taxon>Embryophyta</taxon>
        <taxon>Tracheophyta</taxon>
        <taxon>Spermatophyta</taxon>
        <taxon>Magnoliopsida</taxon>
        <taxon>eudicotyledons</taxon>
        <taxon>Gunneridae</taxon>
        <taxon>Pentapetalae</taxon>
        <taxon>rosids</taxon>
        <taxon>fabids</taxon>
        <taxon>Malpighiales</taxon>
        <taxon>Salicaceae</taxon>
        <taxon>Flacourtieae</taxon>
        <taxon>Dovyalis</taxon>
    </lineage>
</organism>
<evidence type="ECO:0000313" key="1">
    <source>
        <dbReference type="EMBL" id="CAK7325677.1"/>
    </source>
</evidence>
<dbReference type="AlphaFoldDB" id="A0AAV1QV72"/>
<name>A0AAV1QV72_9ROSI</name>
<protein>
    <submittedName>
        <fullName evidence="1">Uncharacterized protein</fullName>
    </submittedName>
</protein>